<accession>A0ABN8Z9A8</accession>
<sequence>MMRKQQEKQKQERGEAKREEGRREGRCEAGMLRGHRWGPRKPRRTSRGGFRRDLQASQSAGRGPVCGPWPAHSGGRGEVVNNPRQGSEARPGRSHQRGFSRRHHRRRPTGGRRASGSAHLTQRLFRHRNWQGPRSPSKLREGRDPREGRAREERAEWARGSRPASGGCPSARPWRRRSRLQPSFSPLRELHLHGPGDGELRWVRTLAGETGARESRPQGAGSPSLAPCRVNHWPAGPV</sequence>
<feature type="compositionally biased region" description="Basic and acidic residues" evidence="1">
    <location>
        <begin position="138"/>
        <end position="159"/>
    </location>
</feature>
<reference evidence="2" key="1">
    <citation type="submission" date="2023-04" db="EMBL/GenBank/DDBJ databases">
        <authorList>
            <consortium name="ELIXIR-Norway"/>
        </authorList>
    </citation>
    <scope>NUCLEOTIDE SEQUENCE [LARGE SCALE GENOMIC DNA]</scope>
</reference>
<dbReference type="EMBL" id="OX459939">
    <property type="protein sequence ID" value="CAI9170492.1"/>
    <property type="molecule type" value="Genomic_DNA"/>
</dbReference>
<gene>
    <name evidence="2" type="ORF">MRATA1EN1_LOCUS19454</name>
</gene>
<feature type="compositionally biased region" description="Basic residues" evidence="1">
    <location>
        <begin position="92"/>
        <end position="110"/>
    </location>
</feature>
<feature type="compositionally biased region" description="Basic residues" evidence="1">
    <location>
        <begin position="33"/>
        <end position="46"/>
    </location>
</feature>
<protein>
    <submittedName>
        <fullName evidence="2">Uncharacterized protein</fullName>
    </submittedName>
</protein>
<keyword evidence="3" id="KW-1185">Reference proteome</keyword>
<evidence type="ECO:0000256" key="1">
    <source>
        <dbReference type="SAM" id="MobiDB-lite"/>
    </source>
</evidence>
<organism evidence="2 3">
    <name type="scientific">Rangifer tarandus platyrhynchus</name>
    <name type="common">Svalbard reindeer</name>
    <dbReference type="NCBI Taxonomy" id="3082113"/>
    <lineage>
        <taxon>Eukaryota</taxon>
        <taxon>Metazoa</taxon>
        <taxon>Chordata</taxon>
        <taxon>Craniata</taxon>
        <taxon>Vertebrata</taxon>
        <taxon>Euteleostomi</taxon>
        <taxon>Mammalia</taxon>
        <taxon>Eutheria</taxon>
        <taxon>Laurasiatheria</taxon>
        <taxon>Artiodactyla</taxon>
        <taxon>Ruminantia</taxon>
        <taxon>Pecora</taxon>
        <taxon>Cervidae</taxon>
        <taxon>Odocoileinae</taxon>
        <taxon>Rangifer</taxon>
    </lineage>
</organism>
<dbReference type="Proteomes" id="UP001176941">
    <property type="component" value="Chromosome 3"/>
</dbReference>
<feature type="region of interest" description="Disordered" evidence="1">
    <location>
        <begin position="1"/>
        <end position="180"/>
    </location>
</feature>
<proteinExistence type="predicted"/>
<feature type="region of interest" description="Disordered" evidence="1">
    <location>
        <begin position="209"/>
        <end position="238"/>
    </location>
</feature>
<evidence type="ECO:0000313" key="2">
    <source>
        <dbReference type="EMBL" id="CAI9170492.1"/>
    </source>
</evidence>
<feature type="compositionally biased region" description="Basic and acidic residues" evidence="1">
    <location>
        <begin position="1"/>
        <end position="27"/>
    </location>
</feature>
<evidence type="ECO:0000313" key="3">
    <source>
        <dbReference type="Proteomes" id="UP001176941"/>
    </source>
</evidence>
<name>A0ABN8Z9A8_RANTA</name>